<dbReference type="AlphaFoldDB" id="A0A419I0K2"/>
<gene>
    <name evidence="6" type="ORF">D5S19_20815</name>
</gene>
<dbReference type="Proteomes" id="UP000285112">
    <property type="component" value="Unassembled WGS sequence"/>
</dbReference>
<evidence type="ECO:0000256" key="1">
    <source>
        <dbReference type="ARBA" id="ARBA00001946"/>
    </source>
</evidence>
<evidence type="ECO:0000256" key="3">
    <source>
        <dbReference type="ARBA" id="ARBA00022801"/>
    </source>
</evidence>
<dbReference type="PANTHER" id="PTHR43046:SF16">
    <property type="entry name" value="ADP-RIBOSE PYROPHOSPHATASE YJHB-RELATED"/>
    <property type="match status" value="1"/>
</dbReference>
<dbReference type="OrthoDB" id="9814308at2"/>
<evidence type="ECO:0000259" key="5">
    <source>
        <dbReference type="PROSITE" id="PS51462"/>
    </source>
</evidence>
<comment type="caution">
    <text evidence="6">The sequence shown here is derived from an EMBL/GenBank/DDBJ whole genome shotgun (WGS) entry which is preliminary data.</text>
</comment>
<dbReference type="CDD" id="cd02883">
    <property type="entry name" value="NUDIX_Hydrolase"/>
    <property type="match status" value="1"/>
</dbReference>
<keyword evidence="7" id="KW-1185">Reference proteome</keyword>
<name>A0A419I0K2_9PSEU</name>
<dbReference type="RefSeq" id="WP_120025028.1">
    <property type="nucleotide sequence ID" value="NZ_QZFV01000098.1"/>
</dbReference>
<sequence>MTRVDYYNDPNAPKANSIAVAVSAFIQEDEGRILMIRRTDNDLYSIPGGQLELGETLAETAIREVREETGIECEVIDVIGLYSNPNHVIAYNDGEVRQEFSICFRAIAVGGSLRTSSESKEVLWVDSSNLGNLSIHKSILLRLKHALEKRPSPYFT</sequence>
<feature type="domain" description="Nudix hydrolase" evidence="5">
    <location>
        <begin position="15"/>
        <end position="147"/>
    </location>
</feature>
<dbReference type="EMBL" id="QZFV01000098">
    <property type="protein sequence ID" value="RJQ83104.1"/>
    <property type="molecule type" value="Genomic_DNA"/>
</dbReference>
<dbReference type="GO" id="GO:0016787">
    <property type="term" value="F:hydrolase activity"/>
    <property type="evidence" value="ECO:0007669"/>
    <property type="project" value="UniProtKB-KW"/>
</dbReference>
<protein>
    <submittedName>
        <fullName evidence="6">NUDIX domain-containing protein</fullName>
    </submittedName>
</protein>
<evidence type="ECO:0000313" key="7">
    <source>
        <dbReference type="Proteomes" id="UP000285112"/>
    </source>
</evidence>
<dbReference type="PROSITE" id="PS51462">
    <property type="entry name" value="NUDIX"/>
    <property type="match status" value="1"/>
</dbReference>
<dbReference type="Gene3D" id="3.90.79.10">
    <property type="entry name" value="Nucleoside Triphosphate Pyrophosphohydrolase"/>
    <property type="match status" value="1"/>
</dbReference>
<accession>A0A419I0K2</accession>
<dbReference type="PROSITE" id="PS00893">
    <property type="entry name" value="NUDIX_BOX"/>
    <property type="match status" value="1"/>
</dbReference>
<evidence type="ECO:0000313" key="6">
    <source>
        <dbReference type="EMBL" id="RJQ83104.1"/>
    </source>
</evidence>
<comment type="similarity">
    <text evidence="2 4">Belongs to the Nudix hydrolase family.</text>
</comment>
<organism evidence="6 7">
    <name type="scientific">Amycolatopsis panacis</name>
    <dbReference type="NCBI Taxonomy" id="2340917"/>
    <lineage>
        <taxon>Bacteria</taxon>
        <taxon>Bacillati</taxon>
        <taxon>Actinomycetota</taxon>
        <taxon>Actinomycetes</taxon>
        <taxon>Pseudonocardiales</taxon>
        <taxon>Pseudonocardiaceae</taxon>
        <taxon>Amycolatopsis</taxon>
    </lineage>
</organism>
<dbReference type="InterPro" id="IPR000086">
    <property type="entry name" value="NUDIX_hydrolase_dom"/>
</dbReference>
<dbReference type="InterPro" id="IPR015797">
    <property type="entry name" value="NUDIX_hydrolase-like_dom_sf"/>
</dbReference>
<evidence type="ECO:0000256" key="2">
    <source>
        <dbReference type="ARBA" id="ARBA00005582"/>
    </source>
</evidence>
<dbReference type="InterPro" id="IPR020084">
    <property type="entry name" value="NUDIX_hydrolase_CS"/>
</dbReference>
<dbReference type="SUPFAM" id="SSF55811">
    <property type="entry name" value="Nudix"/>
    <property type="match status" value="1"/>
</dbReference>
<dbReference type="PANTHER" id="PTHR43046">
    <property type="entry name" value="GDP-MANNOSE MANNOSYL HYDROLASE"/>
    <property type="match status" value="1"/>
</dbReference>
<proteinExistence type="inferred from homology"/>
<keyword evidence="3 4" id="KW-0378">Hydrolase</keyword>
<dbReference type="Pfam" id="PF00293">
    <property type="entry name" value="NUDIX"/>
    <property type="match status" value="1"/>
</dbReference>
<dbReference type="InterPro" id="IPR020476">
    <property type="entry name" value="Nudix_hydrolase"/>
</dbReference>
<evidence type="ECO:0000256" key="4">
    <source>
        <dbReference type="RuleBase" id="RU003476"/>
    </source>
</evidence>
<comment type="cofactor">
    <cofactor evidence="1">
        <name>Mg(2+)</name>
        <dbReference type="ChEBI" id="CHEBI:18420"/>
    </cofactor>
</comment>
<dbReference type="PRINTS" id="PR00502">
    <property type="entry name" value="NUDIXFAMILY"/>
</dbReference>
<reference evidence="6 7" key="1">
    <citation type="submission" date="2018-09" db="EMBL/GenBank/DDBJ databases">
        <title>YIM PH 21725 draft genome.</title>
        <authorList>
            <person name="Miao C."/>
        </authorList>
    </citation>
    <scope>NUCLEOTIDE SEQUENCE [LARGE SCALE GENOMIC DNA]</scope>
    <source>
        <strain evidence="7">YIM PH21725</strain>
    </source>
</reference>